<feature type="region of interest" description="Disordered" evidence="2">
    <location>
        <begin position="81"/>
        <end position="109"/>
    </location>
</feature>
<dbReference type="Proteomes" id="UP000018144">
    <property type="component" value="Unassembled WGS sequence"/>
</dbReference>
<feature type="compositionally biased region" description="Gly residues" evidence="2">
    <location>
        <begin position="162"/>
        <end position="175"/>
    </location>
</feature>
<evidence type="ECO:0000313" key="4">
    <source>
        <dbReference type="Proteomes" id="UP000018144"/>
    </source>
</evidence>
<gene>
    <name evidence="3" type="ORF">PCON_02913</name>
</gene>
<accession>U4LAA1</accession>
<evidence type="ECO:0000313" key="3">
    <source>
        <dbReference type="EMBL" id="CCX16317.1"/>
    </source>
</evidence>
<dbReference type="eggNOG" id="ENOG502SANZ">
    <property type="taxonomic scope" value="Eukaryota"/>
</dbReference>
<dbReference type="EMBL" id="HF936378">
    <property type="protein sequence ID" value="CCX16317.1"/>
    <property type="molecule type" value="Genomic_DNA"/>
</dbReference>
<evidence type="ECO:0000256" key="1">
    <source>
        <dbReference type="SAM" id="Coils"/>
    </source>
</evidence>
<keyword evidence="4" id="KW-1185">Reference proteome</keyword>
<dbReference type="InterPro" id="IPR046591">
    <property type="entry name" value="DUF6649"/>
</dbReference>
<protein>
    <submittedName>
        <fullName evidence="3">Uncharacterized protein</fullName>
    </submittedName>
</protein>
<proteinExistence type="predicted"/>
<dbReference type="Pfam" id="PF20354">
    <property type="entry name" value="DUF6649"/>
    <property type="match status" value="1"/>
</dbReference>
<evidence type="ECO:0000256" key="2">
    <source>
        <dbReference type="SAM" id="MobiDB-lite"/>
    </source>
</evidence>
<feature type="region of interest" description="Disordered" evidence="2">
    <location>
        <begin position="157"/>
        <end position="181"/>
    </location>
</feature>
<organism evidence="3 4">
    <name type="scientific">Pyronema omphalodes (strain CBS 100304)</name>
    <name type="common">Pyronema confluens</name>
    <dbReference type="NCBI Taxonomy" id="1076935"/>
    <lineage>
        <taxon>Eukaryota</taxon>
        <taxon>Fungi</taxon>
        <taxon>Dikarya</taxon>
        <taxon>Ascomycota</taxon>
        <taxon>Pezizomycotina</taxon>
        <taxon>Pezizomycetes</taxon>
        <taxon>Pezizales</taxon>
        <taxon>Pyronemataceae</taxon>
        <taxon>Pyronema</taxon>
    </lineage>
</organism>
<keyword evidence="1" id="KW-0175">Coiled coil</keyword>
<reference evidence="3 4" key="1">
    <citation type="journal article" date="2013" name="PLoS Genet.">
        <title>The genome and development-dependent transcriptomes of Pyronema confluens: a window into fungal evolution.</title>
        <authorList>
            <person name="Traeger S."/>
            <person name="Altegoer F."/>
            <person name="Freitag M."/>
            <person name="Gabaldon T."/>
            <person name="Kempken F."/>
            <person name="Kumar A."/>
            <person name="Marcet-Houben M."/>
            <person name="Poggeler S."/>
            <person name="Stajich J.E."/>
            <person name="Nowrousian M."/>
        </authorList>
    </citation>
    <scope>NUCLEOTIDE SEQUENCE [LARGE SCALE GENOMIC DNA]</scope>
    <source>
        <strain evidence="4">CBS 100304</strain>
        <tissue evidence="3">Vegetative mycelium</tissue>
    </source>
</reference>
<dbReference type="AlphaFoldDB" id="U4LAA1"/>
<sequence length="310" mass="33711">MEFEWHTPRSTIFPSGITGIKRRAEYDLRQEQPLAKRLERLSLRPPTDVTNHTNVTNHINFTNAPNPANAVTSLHSQYEASATAPFSTPTSAQVATTPKKPRNRNPLAEQRMEVDNDNVVYIDSLDSDTDEEEAATRGKVIFIPDIEKKLNQIPDHILKPGGSDGNGQTGLGGRAASGSTGSNGLNGMDLVLYSVPKSLSMPNENCDGVRKAIIESRKRLREKNEREAREKAEKEALAAAQTQAALAAQAAQNGMMNTTNYIGMGHGMGNSFNAMPDMMNAGGFFGGFNNMTTANNGVADYDPDDMEIEL</sequence>
<dbReference type="STRING" id="1076935.U4LAA1"/>
<name>U4LAA1_PYROM</name>
<feature type="compositionally biased region" description="Polar residues" evidence="2">
    <location>
        <begin position="81"/>
        <end position="96"/>
    </location>
</feature>
<dbReference type="OrthoDB" id="5345504at2759"/>
<feature type="coiled-coil region" evidence="1">
    <location>
        <begin position="210"/>
        <end position="240"/>
    </location>
</feature>